<organism evidence="1 2">
    <name type="scientific">Agrocybe pediades</name>
    <dbReference type="NCBI Taxonomy" id="84607"/>
    <lineage>
        <taxon>Eukaryota</taxon>
        <taxon>Fungi</taxon>
        <taxon>Dikarya</taxon>
        <taxon>Basidiomycota</taxon>
        <taxon>Agaricomycotina</taxon>
        <taxon>Agaricomycetes</taxon>
        <taxon>Agaricomycetidae</taxon>
        <taxon>Agaricales</taxon>
        <taxon>Agaricineae</taxon>
        <taxon>Strophariaceae</taxon>
        <taxon>Agrocybe</taxon>
    </lineage>
</organism>
<evidence type="ECO:0000313" key="1">
    <source>
        <dbReference type="EMBL" id="KAF4618515.1"/>
    </source>
</evidence>
<gene>
    <name evidence="1" type="ORF">D9613_010016</name>
</gene>
<dbReference type="SUPFAM" id="SSF52047">
    <property type="entry name" value="RNI-like"/>
    <property type="match status" value="1"/>
</dbReference>
<proteinExistence type="predicted"/>
<name>A0A8H4QVY3_9AGAR</name>
<accession>A0A8H4QVY3</accession>
<dbReference type="InterPro" id="IPR032675">
    <property type="entry name" value="LRR_dom_sf"/>
</dbReference>
<dbReference type="AlphaFoldDB" id="A0A8H4QVY3"/>
<dbReference type="Proteomes" id="UP000521872">
    <property type="component" value="Unassembled WGS sequence"/>
</dbReference>
<reference evidence="1 2" key="1">
    <citation type="submission" date="2019-12" db="EMBL/GenBank/DDBJ databases">
        <authorList>
            <person name="Floudas D."/>
            <person name="Bentzer J."/>
            <person name="Ahren D."/>
            <person name="Johansson T."/>
            <person name="Persson P."/>
            <person name="Tunlid A."/>
        </authorList>
    </citation>
    <scope>NUCLEOTIDE SEQUENCE [LARGE SCALE GENOMIC DNA]</scope>
    <source>
        <strain evidence="1 2">CBS 102.39</strain>
    </source>
</reference>
<keyword evidence="2" id="KW-1185">Reference proteome</keyword>
<comment type="caution">
    <text evidence="1">The sequence shown here is derived from an EMBL/GenBank/DDBJ whole genome shotgun (WGS) entry which is preliminary data.</text>
</comment>
<dbReference type="EMBL" id="JAACJL010000017">
    <property type="protein sequence ID" value="KAF4618515.1"/>
    <property type="molecule type" value="Genomic_DNA"/>
</dbReference>
<evidence type="ECO:0008006" key="3">
    <source>
        <dbReference type="Google" id="ProtNLM"/>
    </source>
</evidence>
<sequence length="540" mass="61123">MPIQLPLDVVDQVLCHTDDPSDVLSVALCNRALHSVAIPHHLYYRDIRTRLTNISLWNWLSRLDDLRAEHIRSLTILPDQDSDFYDMNYSYDLRERLPPDFTPSSPIPLTAYRDLDVCRQSEMVLIATLRRTSRLQRFRWHRIPPPLSEGQENIWTVLRRLDTLSEIDLYDGGSLELGVPPMLTSPELYSLANLTTLKLRSEGNKLFPDAAGPEVPSGLQNMLLQNLPNLEVLALELDICEEIDGTANINHLLESAWWPKLRYLRLKGVNCTVVPLVRFLSIHSSLEYLCLAQMMPGHAWPRLAAEIPNTALPNLRYLNCSSAQAAALLGASLPNLKTLIGVEVHESIIDKDYFTWDDDWAEEDGYDDYDDSAEMKSPWREQLLENLKAHPSITHLGISSVKTMQDIETVAAIAPQITELEIGVTSQSLKIPRSEWLRSVSLFTKLEVITGGHFVWFDPYNELTTEAVEEANNSIQALVKACPRLRVILVAPHAKKAVIIRERNGMQYGLETVRPVRWVVRKWEESEAAAAKAGEVVYGA</sequence>
<protein>
    <recommendedName>
        <fullName evidence="3">F-box domain-containing protein</fullName>
    </recommendedName>
</protein>
<evidence type="ECO:0000313" key="2">
    <source>
        <dbReference type="Proteomes" id="UP000521872"/>
    </source>
</evidence>
<dbReference type="Gene3D" id="3.80.10.10">
    <property type="entry name" value="Ribonuclease Inhibitor"/>
    <property type="match status" value="1"/>
</dbReference>